<proteinExistence type="predicted"/>
<dbReference type="EMBL" id="JARQWQ010000038">
    <property type="protein sequence ID" value="KAK2559953.1"/>
    <property type="molecule type" value="Genomic_DNA"/>
</dbReference>
<sequence length="113" mass="12015">MGAKESLSVDLAGIARLLQIVTCAQSATWLIAIIKGTRLSALTRDGAKGCTKLEARGLFKGAKAIRGPECEVNDQDGVPNLVGVVEEVVGSNDEDTKDSVRVSSKKRRAVEYL</sequence>
<dbReference type="Gene3D" id="2.30.30.40">
    <property type="entry name" value="SH3 Domains"/>
    <property type="match status" value="1"/>
</dbReference>
<reference evidence="1" key="1">
    <citation type="journal article" date="2023" name="G3 (Bethesda)">
        <title>Whole genome assembly and annotation of the endangered Caribbean coral Acropora cervicornis.</title>
        <authorList>
            <person name="Selwyn J.D."/>
            <person name="Vollmer S.V."/>
        </authorList>
    </citation>
    <scope>NUCLEOTIDE SEQUENCE</scope>
    <source>
        <strain evidence="1">K2</strain>
    </source>
</reference>
<name>A0AAD9V3K1_ACRCE</name>
<evidence type="ECO:0000313" key="1">
    <source>
        <dbReference type="EMBL" id="KAK2559953.1"/>
    </source>
</evidence>
<comment type="caution">
    <text evidence="1">The sequence shown here is derived from an EMBL/GenBank/DDBJ whole genome shotgun (WGS) entry which is preliminary data.</text>
</comment>
<reference evidence="1" key="2">
    <citation type="journal article" date="2023" name="Science">
        <title>Genomic signatures of disease resistance in endangered staghorn corals.</title>
        <authorList>
            <person name="Vollmer S.V."/>
            <person name="Selwyn J.D."/>
            <person name="Despard B.A."/>
            <person name="Roesel C.L."/>
        </authorList>
    </citation>
    <scope>NUCLEOTIDE SEQUENCE</scope>
    <source>
        <strain evidence="1">K2</strain>
    </source>
</reference>
<dbReference type="Proteomes" id="UP001249851">
    <property type="component" value="Unassembled WGS sequence"/>
</dbReference>
<gene>
    <name evidence="1" type="ORF">P5673_017531</name>
</gene>
<evidence type="ECO:0000313" key="2">
    <source>
        <dbReference type="Proteomes" id="UP001249851"/>
    </source>
</evidence>
<dbReference type="InterPro" id="IPR037252">
    <property type="entry name" value="Mib_Herc2_sf"/>
</dbReference>
<dbReference type="GO" id="GO:0004842">
    <property type="term" value="F:ubiquitin-protein transferase activity"/>
    <property type="evidence" value="ECO:0007669"/>
    <property type="project" value="InterPro"/>
</dbReference>
<protein>
    <submittedName>
        <fullName evidence="1">Uncharacterized protein</fullName>
    </submittedName>
</protein>
<organism evidence="1 2">
    <name type="scientific">Acropora cervicornis</name>
    <name type="common">Staghorn coral</name>
    <dbReference type="NCBI Taxonomy" id="6130"/>
    <lineage>
        <taxon>Eukaryota</taxon>
        <taxon>Metazoa</taxon>
        <taxon>Cnidaria</taxon>
        <taxon>Anthozoa</taxon>
        <taxon>Hexacorallia</taxon>
        <taxon>Scleractinia</taxon>
        <taxon>Astrocoeniina</taxon>
        <taxon>Acroporidae</taxon>
        <taxon>Acropora</taxon>
    </lineage>
</organism>
<dbReference type="AlphaFoldDB" id="A0AAD9V3K1"/>
<keyword evidence="2" id="KW-1185">Reference proteome</keyword>
<dbReference type="GO" id="GO:0046872">
    <property type="term" value="F:metal ion binding"/>
    <property type="evidence" value="ECO:0007669"/>
    <property type="project" value="InterPro"/>
</dbReference>
<dbReference type="SUPFAM" id="SSF159034">
    <property type="entry name" value="Mib/herc2 domain-like"/>
    <property type="match status" value="1"/>
</dbReference>
<accession>A0AAD9V3K1</accession>